<evidence type="ECO:0000256" key="3">
    <source>
        <dbReference type="ARBA" id="ARBA00022980"/>
    </source>
</evidence>
<keyword evidence="2" id="KW-0694">RNA-binding</keyword>
<dbReference type="PANTHER" id="PTHR11207">
    <property type="entry name" value="RIBONUCLEASE III"/>
    <property type="match status" value="1"/>
</dbReference>
<feature type="compositionally biased region" description="Basic and acidic residues" evidence="8">
    <location>
        <begin position="263"/>
        <end position="275"/>
    </location>
</feature>
<dbReference type="InterPro" id="IPR044444">
    <property type="entry name" value="Ribosomal_mL44_DSRM_metazoa"/>
</dbReference>
<dbReference type="AlphaFoldDB" id="N1PVT5"/>
<dbReference type="eggNOG" id="KOG3769">
    <property type="taxonomic scope" value="Eukaryota"/>
</dbReference>
<dbReference type="Pfam" id="PF22892">
    <property type="entry name" value="DSRM_MRPL44"/>
    <property type="match status" value="1"/>
</dbReference>
<sequence length="460" mass="51262">MKSLRLDRWATQLQPPRNPRLYLFAQRCPFSTAHETRPRRDIRRQHLPSQRHSQPKRWDFELRRHASSAAAVEHDQNDVLSYGREEQPAPLNFPRHREAVKSAKLSALHARLRLPSKVPLQTLARCLIDPSVDLRPGYNNAPLSLLGQELLGYYTSEHIICRYPRLPMPVLFAAQYAYVGPPTLAQVRGEWGVEVVAAPGPEVDPGLLQLKRMPAGNALDESGTMRLKDLPGQKRIRAGLRNDEPFYRRGMSSRIVYDDQFGDLHDNLPSGDERAPYSGAPSAASGEGSEAQTQQRYSTSQETQPATVQHASAGFVRALAGALYLHAGTEAAKAFHKAHIMARHLKLHELFKFTHPTRDLSRLCAREGFEPPVARLISETGRLSRTPVFVIGVFSGNDKLGEGVGASLNEGRVRAAAAALRAWYLYSPPDTEIVLPSDVEGAHSTKRWKPQMVDIGEILT</sequence>
<dbReference type="HOGENOM" id="CLU_034765_3_0_1"/>
<keyword evidence="4" id="KW-0496">Mitochondrion</keyword>
<dbReference type="GO" id="GO:0004525">
    <property type="term" value="F:ribonuclease III activity"/>
    <property type="evidence" value="ECO:0007669"/>
    <property type="project" value="InterPro"/>
</dbReference>
<evidence type="ECO:0000256" key="5">
    <source>
        <dbReference type="ARBA" id="ARBA00023274"/>
    </source>
</evidence>
<keyword evidence="3" id="KW-0689">Ribosomal protein</keyword>
<dbReference type="OrthoDB" id="67027at2759"/>
<dbReference type="SMART" id="SM00358">
    <property type="entry name" value="DSRM"/>
    <property type="match status" value="1"/>
</dbReference>
<protein>
    <recommendedName>
        <fullName evidence="7">Large ribosomal subunit protein mL44</fullName>
    </recommendedName>
</protein>
<dbReference type="SUPFAM" id="SSF54768">
    <property type="entry name" value="dsRNA-binding domain-like"/>
    <property type="match status" value="1"/>
</dbReference>
<dbReference type="GO" id="GO:0006396">
    <property type="term" value="P:RNA processing"/>
    <property type="evidence" value="ECO:0007669"/>
    <property type="project" value="InterPro"/>
</dbReference>
<dbReference type="Gene3D" id="3.30.160.20">
    <property type="match status" value="1"/>
</dbReference>
<gene>
    <name evidence="10" type="ORF">DOTSEDRAFT_69130</name>
</gene>
<dbReference type="GO" id="GO:0005739">
    <property type="term" value="C:mitochondrion"/>
    <property type="evidence" value="ECO:0007669"/>
    <property type="project" value="TreeGrafter"/>
</dbReference>
<dbReference type="InterPro" id="IPR044443">
    <property type="entry name" value="Ribosomal_mL44_DSRM_fung"/>
</dbReference>
<evidence type="ECO:0000259" key="9">
    <source>
        <dbReference type="PROSITE" id="PS50142"/>
    </source>
</evidence>
<feature type="domain" description="RNase III" evidence="9">
    <location>
        <begin position="105"/>
        <end position="193"/>
    </location>
</feature>
<accession>N1PVT5</accession>
<reference evidence="10 11" key="2">
    <citation type="journal article" date="2012" name="PLoS Pathog.">
        <title>Diverse lifestyles and strategies of plant pathogenesis encoded in the genomes of eighteen Dothideomycetes fungi.</title>
        <authorList>
            <person name="Ohm R.A."/>
            <person name="Feau N."/>
            <person name="Henrissat B."/>
            <person name="Schoch C.L."/>
            <person name="Horwitz B.A."/>
            <person name="Barry K.W."/>
            <person name="Condon B.J."/>
            <person name="Copeland A.C."/>
            <person name="Dhillon B."/>
            <person name="Glaser F."/>
            <person name="Hesse C.N."/>
            <person name="Kosti I."/>
            <person name="LaButti K."/>
            <person name="Lindquist E.A."/>
            <person name="Lucas S."/>
            <person name="Salamov A.A."/>
            <person name="Bradshaw R.E."/>
            <person name="Ciuffetti L."/>
            <person name="Hamelin R.C."/>
            <person name="Kema G.H.J."/>
            <person name="Lawrence C."/>
            <person name="Scott J.A."/>
            <person name="Spatafora J.W."/>
            <person name="Turgeon B.G."/>
            <person name="de Wit P.J.G.M."/>
            <person name="Zhong S."/>
            <person name="Goodwin S.B."/>
            <person name="Grigoriev I.V."/>
        </authorList>
    </citation>
    <scope>NUCLEOTIDE SEQUENCE [LARGE SCALE GENOMIC DNA]</scope>
    <source>
        <strain evidence="11">NZE10 / CBS 128990</strain>
    </source>
</reference>
<dbReference type="STRING" id="675120.N1PVT5"/>
<dbReference type="GO" id="GO:0003725">
    <property type="term" value="F:double-stranded RNA binding"/>
    <property type="evidence" value="ECO:0007669"/>
    <property type="project" value="InterPro"/>
</dbReference>
<dbReference type="EMBL" id="KB446536">
    <property type="protein sequence ID" value="EME47048.1"/>
    <property type="molecule type" value="Genomic_DNA"/>
</dbReference>
<evidence type="ECO:0000256" key="2">
    <source>
        <dbReference type="ARBA" id="ARBA00022884"/>
    </source>
</evidence>
<dbReference type="CDD" id="cd19873">
    <property type="entry name" value="DSRM_MRPL3_like"/>
    <property type="match status" value="1"/>
</dbReference>
<proteinExistence type="inferred from homology"/>
<evidence type="ECO:0000313" key="10">
    <source>
        <dbReference type="EMBL" id="EME47048.1"/>
    </source>
</evidence>
<dbReference type="OMA" id="YLYSPGN"/>
<dbReference type="SUPFAM" id="SSF69065">
    <property type="entry name" value="RNase III domain-like"/>
    <property type="match status" value="1"/>
</dbReference>
<evidence type="ECO:0000313" key="11">
    <source>
        <dbReference type="Proteomes" id="UP000016933"/>
    </source>
</evidence>
<keyword evidence="5" id="KW-0687">Ribonucleoprotein</keyword>
<feature type="region of interest" description="Disordered" evidence="8">
    <location>
        <begin position="263"/>
        <end position="308"/>
    </location>
</feature>
<feature type="compositionally biased region" description="Polar residues" evidence="8">
    <location>
        <begin position="292"/>
        <end position="308"/>
    </location>
</feature>
<keyword evidence="11" id="KW-1185">Reference proteome</keyword>
<dbReference type="PROSITE" id="PS50142">
    <property type="entry name" value="RNASE_3_2"/>
    <property type="match status" value="1"/>
</dbReference>
<evidence type="ECO:0000256" key="8">
    <source>
        <dbReference type="SAM" id="MobiDB-lite"/>
    </source>
</evidence>
<dbReference type="InterPro" id="IPR000999">
    <property type="entry name" value="RNase_III_dom"/>
</dbReference>
<dbReference type="InterPro" id="IPR036389">
    <property type="entry name" value="RNase_III_sf"/>
</dbReference>
<feature type="compositionally biased region" description="Low complexity" evidence="8">
    <location>
        <begin position="276"/>
        <end position="291"/>
    </location>
</feature>
<comment type="subcellular location">
    <subcellularLocation>
        <location evidence="1">Mitochondrion</location>
    </subcellularLocation>
</comment>
<organism evidence="10 11">
    <name type="scientific">Dothistroma septosporum (strain NZE10 / CBS 128990)</name>
    <name type="common">Red band needle blight fungus</name>
    <name type="synonym">Mycosphaerella pini</name>
    <dbReference type="NCBI Taxonomy" id="675120"/>
    <lineage>
        <taxon>Eukaryota</taxon>
        <taxon>Fungi</taxon>
        <taxon>Dikarya</taxon>
        <taxon>Ascomycota</taxon>
        <taxon>Pezizomycotina</taxon>
        <taxon>Dothideomycetes</taxon>
        <taxon>Dothideomycetidae</taxon>
        <taxon>Mycosphaerellales</taxon>
        <taxon>Mycosphaerellaceae</taxon>
        <taxon>Dothistroma</taxon>
    </lineage>
</organism>
<dbReference type="GO" id="GO:0003735">
    <property type="term" value="F:structural constituent of ribosome"/>
    <property type="evidence" value="ECO:0007669"/>
    <property type="project" value="TreeGrafter"/>
</dbReference>
<dbReference type="Proteomes" id="UP000016933">
    <property type="component" value="Unassembled WGS sequence"/>
</dbReference>
<evidence type="ECO:0000256" key="6">
    <source>
        <dbReference type="ARBA" id="ARBA00024034"/>
    </source>
</evidence>
<evidence type="ECO:0000256" key="1">
    <source>
        <dbReference type="ARBA" id="ARBA00004173"/>
    </source>
</evidence>
<reference evidence="11" key="1">
    <citation type="journal article" date="2012" name="PLoS Genet.">
        <title>The genomes of the fungal plant pathogens Cladosporium fulvum and Dothistroma septosporum reveal adaptation to different hosts and lifestyles but also signatures of common ancestry.</title>
        <authorList>
            <person name="de Wit P.J.G.M."/>
            <person name="van der Burgt A."/>
            <person name="Oekmen B."/>
            <person name="Stergiopoulos I."/>
            <person name="Abd-Elsalam K.A."/>
            <person name="Aerts A.L."/>
            <person name="Bahkali A.H."/>
            <person name="Beenen H.G."/>
            <person name="Chettri P."/>
            <person name="Cox M.P."/>
            <person name="Datema E."/>
            <person name="de Vries R.P."/>
            <person name="Dhillon B."/>
            <person name="Ganley A.R."/>
            <person name="Griffiths S.A."/>
            <person name="Guo Y."/>
            <person name="Hamelin R.C."/>
            <person name="Henrissat B."/>
            <person name="Kabir M.S."/>
            <person name="Jashni M.K."/>
            <person name="Kema G."/>
            <person name="Klaubauf S."/>
            <person name="Lapidus A."/>
            <person name="Levasseur A."/>
            <person name="Lindquist E."/>
            <person name="Mehrabi R."/>
            <person name="Ohm R.A."/>
            <person name="Owen T.J."/>
            <person name="Salamov A."/>
            <person name="Schwelm A."/>
            <person name="Schijlen E."/>
            <person name="Sun H."/>
            <person name="van den Burg H.A."/>
            <person name="van Ham R.C.H.J."/>
            <person name="Zhang S."/>
            <person name="Goodwin S.B."/>
            <person name="Grigoriev I.V."/>
            <person name="Collemare J."/>
            <person name="Bradshaw R.E."/>
        </authorList>
    </citation>
    <scope>NUCLEOTIDE SEQUENCE [LARGE SCALE GENOMIC DNA]</scope>
    <source>
        <strain evidence="11">NZE10 / CBS 128990</strain>
    </source>
</reference>
<dbReference type="InterPro" id="IPR014720">
    <property type="entry name" value="dsRBD_dom"/>
</dbReference>
<evidence type="ECO:0000256" key="7">
    <source>
        <dbReference type="ARBA" id="ARBA00035187"/>
    </source>
</evidence>
<dbReference type="SMART" id="SM00535">
    <property type="entry name" value="RIBOc"/>
    <property type="match status" value="1"/>
</dbReference>
<dbReference type="PANTHER" id="PTHR11207:SF32">
    <property type="entry name" value="LARGE RIBOSOMAL SUBUNIT PROTEIN ML44"/>
    <property type="match status" value="1"/>
</dbReference>
<dbReference type="Gene3D" id="1.10.1520.10">
    <property type="entry name" value="Ribonuclease III domain"/>
    <property type="match status" value="1"/>
</dbReference>
<evidence type="ECO:0000256" key="4">
    <source>
        <dbReference type="ARBA" id="ARBA00023128"/>
    </source>
</evidence>
<feature type="region of interest" description="Disordered" evidence="8">
    <location>
        <begin position="34"/>
        <end position="58"/>
    </location>
</feature>
<name>N1PVT5_DOTSN</name>
<comment type="similarity">
    <text evidence="6">Belongs to the ribonuclease III family. Mitochondrion-specific ribosomal protein mL44 subfamily.</text>
</comment>